<name>A0ABR2KFV1_9EUKA</name>
<keyword evidence="2" id="KW-0833">Ubl conjugation pathway</keyword>
<dbReference type="InterPro" id="IPR051865">
    <property type="entry name" value="WD-repeat_CDT2_adapter"/>
</dbReference>
<comment type="similarity">
    <text evidence="3">Belongs to the WD repeat cdt2 family.</text>
</comment>
<dbReference type="InterPro" id="IPR001680">
    <property type="entry name" value="WD40_rpt"/>
</dbReference>
<organism evidence="4 5">
    <name type="scientific">Tritrichomonas musculus</name>
    <dbReference type="NCBI Taxonomy" id="1915356"/>
    <lineage>
        <taxon>Eukaryota</taxon>
        <taxon>Metamonada</taxon>
        <taxon>Parabasalia</taxon>
        <taxon>Tritrichomonadida</taxon>
        <taxon>Tritrichomonadidae</taxon>
        <taxon>Tritrichomonas</taxon>
    </lineage>
</organism>
<reference evidence="4 5" key="1">
    <citation type="submission" date="2024-04" db="EMBL/GenBank/DDBJ databases">
        <title>Tritrichomonas musculus Genome.</title>
        <authorList>
            <person name="Alves-Ferreira E."/>
            <person name="Grigg M."/>
            <person name="Lorenzi H."/>
            <person name="Galac M."/>
        </authorList>
    </citation>
    <scope>NUCLEOTIDE SEQUENCE [LARGE SCALE GENOMIC DNA]</scope>
    <source>
        <strain evidence="4 5">EAF2021</strain>
    </source>
</reference>
<dbReference type="SUPFAM" id="SSF50978">
    <property type="entry name" value="WD40 repeat-like"/>
    <property type="match status" value="1"/>
</dbReference>
<evidence type="ECO:0000313" key="4">
    <source>
        <dbReference type="EMBL" id="KAK8889995.1"/>
    </source>
</evidence>
<dbReference type="Gene3D" id="2.130.10.10">
    <property type="entry name" value="YVTN repeat-like/Quinoprotein amine dehydrogenase"/>
    <property type="match status" value="2"/>
</dbReference>
<gene>
    <name evidence="4" type="ORF">M9Y10_034753</name>
</gene>
<comment type="caution">
    <text evidence="4">The sequence shown here is derived from an EMBL/GenBank/DDBJ whole genome shotgun (WGS) entry which is preliminary data.</text>
</comment>
<accession>A0ABR2KFV1</accession>
<dbReference type="SMART" id="SM00320">
    <property type="entry name" value="WD40"/>
    <property type="match status" value="3"/>
</dbReference>
<evidence type="ECO:0000256" key="3">
    <source>
        <dbReference type="ARBA" id="ARBA00038344"/>
    </source>
</evidence>
<dbReference type="InterPro" id="IPR036322">
    <property type="entry name" value="WD40_repeat_dom_sf"/>
</dbReference>
<keyword evidence="5" id="KW-1185">Reference proteome</keyword>
<dbReference type="PANTHER" id="PTHR22852:SF0">
    <property type="entry name" value="DENTICLELESS PROTEIN HOMOLOG"/>
    <property type="match status" value="1"/>
</dbReference>
<evidence type="ECO:0000313" key="5">
    <source>
        <dbReference type="Proteomes" id="UP001470230"/>
    </source>
</evidence>
<evidence type="ECO:0000256" key="2">
    <source>
        <dbReference type="ARBA" id="ARBA00022786"/>
    </source>
</evidence>
<dbReference type="EMBL" id="JAPFFF010000005">
    <property type="protein sequence ID" value="KAK8889995.1"/>
    <property type="molecule type" value="Genomic_DNA"/>
</dbReference>
<evidence type="ECO:0000256" key="1">
    <source>
        <dbReference type="ARBA" id="ARBA00004906"/>
    </source>
</evidence>
<dbReference type="Proteomes" id="UP001470230">
    <property type="component" value="Unassembled WGS sequence"/>
</dbReference>
<dbReference type="PANTHER" id="PTHR22852">
    <property type="entry name" value="LETHAL 2 DENTICLELESS PROTEIN RETINOIC ACID-REGULATED NUCLEAR MATRIX-ASSOCIATED PROTEIN"/>
    <property type="match status" value="1"/>
</dbReference>
<protein>
    <submittedName>
        <fullName evidence="4">Uncharacterized protein</fullName>
    </submittedName>
</protein>
<proteinExistence type="inferred from homology"/>
<sequence length="211" mass="23286">MKNLASVSSVVAPTNDIFITGDSQGRIFAYDPRNLKSPFSIPVQKTENNIRNPIVNLSISPNGKMMSSLTANDTLNIYSLDGEWRYHSYQWPKIGAFFGRACFSPDSRYIATGSSGGALYCFSLFRNKPPVALLAHIAPSTCIEWCRDLFDVILSCSDDKTVQLWVADKSLAKDDEPEITPCVPASDGGTINATNDRQPSVTKVYTLHHFI</sequence>
<dbReference type="Pfam" id="PF00400">
    <property type="entry name" value="WD40"/>
    <property type="match status" value="2"/>
</dbReference>
<dbReference type="InterPro" id="IPR015943">
    <property type="entry name" value="WD40/YVTN_repeat-like_dom_sf"/>
</dbReference>
<comment type="pathway">
    <text evidence="1">Protein modification; protein ubiquitination.</text>
</comment>